<keyword evidence="3" id="KW-0813">Transport</keyword>
<feature type="domain" description="Soluble ligand binding" evidence="17">
    <location>
        <begin position="111"/>
        <end position="158"/>
    </location>
</feature>
<dbReference type="Pfam" id="PF10531">
    <property type="entry name" value="SLBB"/>
    <property type="match status" value="5"/>
</dbReference>
<name>A0ABU7G8W7_9ALTE</name>
<evidence type="ECO:0000256" key="14">
    <source>
        <dbReference type="ARBA" id="ARBA00023288"/>
    </source>
</evidence>
<evidence type="ECO:0000256" key="12">
    <source>
        <dbReference type="ARBA" id="ARBA00023139"/>
    </source>
</evidence>
<feature type="domain" description="Soluble ligand binding" evidence="17">
    <location>
        <begin position="507"/>
        <end position="554"/>
    </location>
</feature>
<reference evidence="19 20" key="2">
    <citation type="submission" date="2023-12" db="EMBL/GenBank/DDBJ databases">
        <authorList>
            <consortium name="Cladostephus spongiosus"/>
            <person name="Lorente B."/>
            <person name="Cabral C."/>
            <person name="Frias J."/>
            <person name="Faria J."/>
            <person name="Toubarro D."/>
        </authorList>
    </citation>
    <scope>NUCLEOTIDE SEQUENCE [LARGE SCALE GENOMIC DNA]</scope>
    <source>
        <strain evidence="19 20">ZMCS4</strain>
    </source>
</reference>
<keyword evidence="4" id="KW-1134">Transmembrane beta strand</keyword>
<keyword evidence="5" id="KW-0762">Sugar transport</keyword>
<evidence type="ECO:0000259" key="18">
    <source>
        <dbReference type="Pfam" id="PF22461"/>
    </source>
</evidence>
<feature type="signal peptide" evidence="15">
    <location>
        <begin position="1"/>
        <end position="31"/>
    </location>
</feature>
<protein>
    <submittedName>
        <fullName evidence="19">SLBB domain-containing protein</fullName>
    </submittedName>
</protein>
<accession>A0ABU7G8W7</accession>
<organism evidence="19 20">
    <name type="scientific">Agarivorans aestuarii</name>
    <dbReference type="NCBI Taxonomy" id="1563703"/>
    <lineage>
        <taxon>Bacteria</taxon>
        <taxon>Pseudomonadati</taxon>
        <taxon>Pseudomonadota</taxon>
        <taxon>Gammaproteobacteria</taxon>
        <taxon>Alteromonadales</taxon>
        <taxon>Alteromonadaceae</taxon>
        <taxon>Agarivorans</taxon>
    </lineage>
</organism>
<gene>
    <name evidence="19" type="ORF">SNR37_001165</name>
</gene>
<evidence type="ECO:0000256" key="9">
    <source>
        <dbReference type="ARBA" id="ARBA00023065"/>
    </source>
</evidence>
<feature type="domain" description="SLBB" evidence="18">
    <location>
        <begin position="307"/>
        <end position="383"/>
    </location>
</feature>
<dbReference type="PANTHER" id="PTHR33619:SF3">
    <property type="entry name" value="POLYSACCHARIDE EXPORT PROTEIN GFCE-RELATED"/>
    <property type="match status" value="1"/>
</dbReference>
<dbReference type="InterPro" id="IPR019554">
    <property type="entry name" value="Soluble_ligand-bd"/>
</dbReference>
<keyword evidence="9" id="KW-0406">Ion transport</keyword>
<evidence type="ECO:0000256" key="11">
    <source>
        <dbReference type="ARBA" id="ARBA00023136"/>
    </source>
</evidence>
<evidence type="ECO:0000259" key="16">
    <source>
        <dbReference type="Pfam" id="PF02563"/>
    </source>
</evidence>
<keyword evidence="13" id="KW-0998">Cell outer membrane</keyword>
<keyword evidence="11" id="KW-0472">Membrane</keyword>
<keyword evidence="7 15" id="KW-0732">Signal</keyword>
<comment type="similarity">
    <text evidence="2">Belongs to the BexD/CtrA/VexA family.</text>
</comment>
<evidence type="ECO:0000256" key="6">
    <source>
        <dbReference type="ARBA" id="ARBA00022692"/>
    </source>
</evidence>
<keyword evidence="10" id="KW-0626">Porin</keyword>
<dbReference type="InterPro" id="IPR003715">
    <property type="entry name" value="Poly_export_N"/>
</dbReference>
<dbReference type="Pfam" id="PF02563">
    <property type="entry name" value="Poly_export"/>
    <property type="match status" value="1"/>
</dbReference>
<proteinExistence type="inferred from homology"/>
<keyword evidence="14" id="KW-0449">Lipoprotein</keyword>
<feature type="domain" description="Soluble ligand binding" evidence="17">
    <location>
        <begin position="602"/>
        <end position="643"/>
    </location>
</feature>
<evidence type="ECO:0000256" key="5">
    <source>
        <dbReference type="ARBA" id="ARBA00022597"/>
    </source>
</evidence>
<keyword evidence="6" id="KW-0812">Transmembrane</keyword>
<evidence type="ECO:0000256" key="7">
    <source>
        <dbReference type="ARBA" id="ARBA00022729"/>
    </source>
</evidence>
<dbReference type="Gene3D" id="3.10.560.10">
    <property type="entry name" value="Outer membrane lipoprotein wza domain like"/>
    <property type="match status" value="6"/>
</dbReference>
<keyword evidence="12" id="KW-0564">Palmitate</keyword>
<feature type="domain" description="Polysaccharide export protein N-terminal" evidence="16">
    <location>
        <begin position="30"/>
        <end position="96"/>
    </location>
</feature>
<evidence type="ECO:0000256" key="2">
    <source>
        <dbReference type="ARBA" id="ARBA00009450"/>
    </source>
</evidence>
<feature type="domain" description="Soluble ligand binding" evidence="17">
    <location>
        <begin position="403"/>
        <end position="444"/>
    </location>
</feature>
<evidence type="ECO:0000259" key="17">
    <source>
        <dbReference type="Pfam" id="PF10531"/>
    </source>
</evidence>
<dbReference type="InterPro" id="IPR049712">
    <property type="entry name" value="Poly_export"/>
</dbReference>
<dbReference type="Pfam" id="PF22461">
    <property type="entry name" value="SLBB_2"/>
    <property type="match status" value="1"/>
</dbReference>
<reference evidence="20" key="1">
    <citation type="submission" date="2023-07" db="EMBL/GenBank/DDBJ databases">
        <title>Draft genome sequence of Agarivorans aestuarii strain ZMCS4, a CAZymes producing bacteria isolated from the marine brown algae Clodostephus spongiosus.</title>
        <authorList>
            <person name="Lorente B."/>
            <person name="Cabral C."/>
            <person name="Frias J."/>
            <person name="Faria J."/>
            <person name="Toubarro D."/>
        </authorList>
    </citation>
    <scope>NUCLEOTIDE SEQUENCE [LARGE SCALE GENOMIC DNA]</scope>
    <source>
        <strain evidence="20">ZMCS4</strain>
    </source>
</reference>
<keyword evidence="8" id="KW-0625">Polysaccharide transport</keyword>
<evidence type="ECO:0000256" key="13">
    <source>
        <dbReference type="ARBA" id="ARBA00023237"/>
    </source>
</evidence>
<evidence type="ECO:0000256" key="15">
    <source>
        <dbReference type="SAM" id="SignalP"/>
    </source>
</evidence>
<dbReference type="InterPro" id="IPR054765">
    <property type="entry name" value="SLBB_dom"/>
</dbReference>
<dbReference type="EMBL" id="JAYDYW010000016">
    <property type="protein sequence ID" value="MEE1675838.1"/>
    <property type="molecule type" value="Genomic_DNA"/>
</dbReference>
<evidence type="ECO:0000256" key="4">
    <source>
        <dbReference type="ARBA" id="ARBA00022452"/>
    </source>
</evidence>
<keyword evidence="20" id="KW-1185">Reference proteome</keyword>
<feature type="chain" id="PRO_5046630585" evidence="15">
    <location>
        <begin position="32"/>
        <end position="712"/>
    </location>
</feature>
<evidence type="ECO:0000256" key="1">
    <source>
        <dbReference type="ARBA" id="ARBA00004571"/>
    </source>
</evidence>
<comment type="caution">
    <text evidence="19">The sequence shown here is derived from an EMBL/GenBank/DDBJ whole genome shotgun (WGS) entry which is preliminary data.</text>
</comment>
<dbReference type="Proteomes" id="UP001310248">
    <property type="component" value="Unassembled WGS sequence"/>
</dbReference>
<dbReference type="RefSeq" id="WP_329776617.1">
    <property type="nucleotide sequence ID" value="NZ_JAYDYW010000016.1"/>
</dbReference>
<sequence>MKFYKLCKFIVAAWMLFGFVMSIVFSAQAQAAKPQVQAGDVVRIILPGEASLDKNFEVGRNGRLILPEVGPIMVSGFTEAQMQEKIKRELSKAYRDLAGLKVLLEERRIRISVLGFVGQPGEVVLAQGSGVQMAIQAAGGLRSGAQLDRMQLRRDSLDETQVFNYKRYLDSGDLSVLPELESLDVLFVPASPKIGNVAVDFDPKALNDKGDAAEDRTAVKVFGEVYNPGSFSFKESASLVDMLMRAGGVTRYASVEQIRVIINGEPQLFNLKRYLDTGDSKLLPSLSAGTTIFVPKQEEEIKAGANTVYVMGEVFKPGAYEGNKSAGFLDVLANSGGPTRFAETRQIRVIRSNGSVERFDLQSFTEGRIAQLPEISAGDAIFIPEKTDLNEKSWTKVSPNRAVKVMGEVNRPGRFEWANEMNLMDLLAHAGGPKPNADMAKITVLFSDANGNTRSVNFDLNAYLNGEISNNSMPRIVAGTTIMVPQLPDDPSDNKSQWVRQRSEDSIYVFGQVVAPGRYRFDPSMHFLDILAAADGPAEQADISNVRISHRNGKHSRVSKLDLGLYFETGDESLLPQVVPGDSIYIPEKDRNWLSEKKERTVRVLGSVNKPGRYRFNDDMTLLDLLAEAGGVDNDGFPEKITVVNLSCCKDQARTFNLLEFSKTGDFGMLPVIRAGDTVYIPSREESGWHKARQGMEDVFRIVTISALLGFL</sequence>
<feature type="domain" description="Soluble ligand binding" evidence="17">
    <location>
        <begin position="219"/>
        <end position="261"/>
    </location>
</feature>
<evidence type="ECO:0000256" key="8">
    <source>
        <dbReference type="ARBA" id="ARBA00023047"/>
    </source>
</evidence>
<dbReference type="PANTHER" id="PTHR33619">
    <property type="entry name" value="POLYSACCHARIDE EXPORT PROTEIN GFCE-RELATED"/>
    <property type="match status" value="1"/>
</dbReference>
<evidence type="ECO:0000313" key="20">
    <source>
        <dbReference type="Proteomes" id="UP001310248"/>
    </source>
</evidence>
<comment type="subcellular location">
    <subcellularLocation>
        <location evidence="1">Cell outer membrane</location>
        <topology evidence="1">Multi-pass membrane protein</topology>
    </subcellularLocation>
</comment>
<evidence type="ECO:0000256" key="3">
    <source>
        <dbReference type="ARBA" id="ARBA00022448"/>
    </source>
</evidence>
<evidence type="ECO:0000256" key="10">
    <source>
        <dbReference type="ARBA" id="ARBA00023114"/>
    </source>
</evidence>
<evidence type="ECO:0000313" key="19">
    <source>
        <dbReference type="EMBL" id="MEE1675838.1"/>
    </source>
</evidence>